<evidence type="ECO:0000313" key="8">
    <source>
        <dbReference type="Proteomes" id="UP000001996"/>
    </source>
</evidence>
<dbReference type="OrthoDB" id="509901at2759"/>
<evidence type="ECO:0000256" key="1">
    <source>
        <dbReference type="ARBA" id="ARBA00007594"/>
    </source>
</evidence>
<dbReference type="OMA" id="FHPAEPQ"/>
<dbReference type="InterPro" id="IPR016082">
    <property type="entry name" value="Ribosomal_uL30_ferredoxin-like"/>
</dbReference>
<dbReference type="InterPro" id="IPR036919">
    <property type="entry name" value="Ribo_uL30_ferredoxin-like_sf"/>
</dbReference>
<dbReference type="CDD" id="cd01658">
    <property type="entry name" value="Ribosomal_L30"/>
    <property type="match status" value="1"/>
</dbReference>
<dbReference type="InParanoid" id="A5DXE6"/>
<dbReference type="EMBL" id="CH981525">
    <property type="protein sequence ID" value="EDK43854.1"/>
    <property type="molecule type" value="Genomic_DNA"/>
</dbReference>
<dbReference type="GO" id="GO:0015934">
    <property type="term" value="C:large ribosomal subunit"/>
    <property type="evidence" value="ECO:0007669"/>
    <property type="project" value="InterPro"/>
</dbReference>
<keyword evidence="2 5" id="KW-0689">Ribosomal protein</keyword>
<dbReference type="NCBIfam" id="TIGR01308">
    <property type="entry name" value="rpmD_bact"/>
    <property type="match status" value="1"/>
</dbReference>
<dbReference type="PANTHER" id="PTHR15892:SF2">
    <property type="entry name" value="LARGE RIBOSOMAL SUBUNIT PROTEIN UL30M"/>
    <property type="match status" value="1"/>
</dbReference>
<dbReference type="STRING" id="379508.A5DXE6"/>
<keyword evidence="3 5" id="KW-0687">Ribonucleoprotein</keyword>
<gene>
    <name evidence="7" type="ORF">LELG_02033</name>
</gene>
<reference evidence="7 8" key="1">
    <citation type="journal article" date="2009" name="Nature">
        <title>Evolution of pathogenicity and sexual reproduction in eight Candida genomes.</title>
        <authorList>
            <person name="Butler G."/>
            <person name="Rasmussen M.D."/>
            <person name="Lin M.F."/>
            <person name="Santos M.A."/>
            <person name="Sakthikumar S."/>
            <person name="Munro C.A."/>
            <person name="Rheinbay E."/>
            <person name="Grabherr M."/>
            <person name="Forche A."/>
            <person name="Reedy J.L."/>
            <person name="Agrafioti I."/>
            <person name="Arnaud M.B."/>
            <person name="Bates S."/>
            <person name="Brown A.J."/>
            <person name="Brunke S."/>
            <person name="Costanzo M.C."/>
            <person name="Fitzpatrick D.A."/>
            <person name="de Groot P.W."/>
            <person name="Harris D."/>
            <person name="Hoyer L.L."/>
            <person name="Hube B."/>
            <person name="Klis F.M."/>
            <person name="Kodira C."/>
            <person name="Lennard N."/>
            <person name="Logue M.E."/>
            <person name="Martin R."/>
            <person name="Neiman A.M."/>
            <person name="Nikolaou E."/>
            <person name="Quail M.A."/>
            <person name="Quinn J."/>
            <person name="Santos M.C."/>
            <person name="Schmitzberger F.F."/>
            <person name="Sherlock G."/>
            <person name="Shah P."/>
            <person name="Silverstein K.A."/>
            <person name="Skrzypek M.S."/>
            <person name="Soll D."/>
            <person name="Staggs R."/>
            <person name="Stansfield I."/>
            <person name="Stumpf M.P."/>
            <person name="Sudbery P.E."/>
            <person name="Srikantha T."/>
            <person name="Zeng Q."/>
            <person name="Berman J."/>
            <person name="Berriman M."/>
            <person name="Heitman J."/>
            <person name="Gow N.A."/>
            <person name="Lorenz M.C."/>
            <person name="Birren B.W."/>
            <person name="Kellis M."/>
            <person name="Cuomo C.A."/>
        </authorList>
    </citation>
    <scope>NUCLEOTIDE SEQUENCE [LARGE SCALE GENOMIC DNA]</scope>
    <source>
        <strain evidence="8">ATCC 11503 / BCRC 21390 / CBS 2605 / JCM 1781 / NBRC 1676 / NRRL YB-4239</strain>
    </source>
</reference>
<dbReference type="AlphaFoldDB" id="A5DXE6"/>
<keyword evidence="8" id="KW-1185">Reference proteome</keyword>
<accession>A5DXE6</accession>
<dbReference type="VEuPathDB" id="FungiDB:LELG_02033"/>
<dbReference type="eggNOG" id="ENOG502S7S3">
    <property type="taxonomic scope" value="Eukaryota"/>
</dbReference>
<evidence type="ECO:0000313" key="7">
    <source>
        <dbReference type="EMBL" id="EDK43854.1"/>
    </source>
</evidence>
<evidence type="ECO:0000256" key="5">
    <source>
        <dbReference type="RuleBase" id="RU003734"/>
    </source>
</evidence>
<dbReference type="InterPro" id="IPR005996">
    <property type="entry name" value="Ribosomal_uL30_bac-type"/>
</dbReference>
<dbReference type="FunCoup" id="A5DXE6">
    <property type="interactions" value="165"/>
</dbReference>
<dbReference type="SUPFAM" id="SSF55129">
    <property type="entry name" value="Ribosomal protein L30p/L7e"/>
    <property type="match status" value="1"/>
</dbReference>
<dbReference type="GO" id="GO:0006412">
    <property type="term" value="P:translation"/>
    <property type="evidence" value="ECO:0007669"/>
    <property type="project" value="InterPro"/>
</dbReference>
<evidence type="ECO:0000259" key="6">
    <source>
        <dbReference type="Pfam" id="PF00327"/>
    </source>
</evidence>
<dbReference type="KEGG" id="lel:PVL30_002008"/>
<organism evidence="7 8">
    <name type="scientific">Lodderomyces elongisporus (strain ATCC 11503 / CBS 2605 / JCM 1781 / NBRC 1676 / NRRL YB-4239)</name>
    <name type="common">Yeast</name>
    <name type="synonym">Saccharomyces elongisporus</name>
    <dbReference type="NCBI Taxonomy" id="379508"/>
    <lineage>
        <taxon>Eukaryota</taxon>
        <taxon>Fungi</taxon>
        <taxon>Dikarya</taxon>
        <taxon>Ascomycota</taxon>
        <taxon>Saccharomycotina</taxon>
        <taxon>Pichiomycetes</taxon>
        <taxon>Debaryomycetaceae</taxon>
        <taxon>Candida/Lodderomyces clade</taxon>
        <taxon>Lodderomyces</taxon>
    </lineage>
</organism>
<dbReference type="PROSITE" id="PS00634">
    <property type="entry name" value="RIBOSOMAL_L30"/>
    <property type="match status" value="1"/>
</dbReference>
<proteinExistence type="inferred from homology"/>
<dbReference type="Pfam" id="PF00327">
    <property type="entry name" value="Ribosomal_L30"/>
    <property type="match status" value="1"/>
</dbReference>
<sequence>MSSLNPAAKTLYYRITQHRSSIGVPVKTRAVLQAFGLKRRNQVVYAKVSPSSASSLTKIKELVKVELSEEKKTKEEVNQERKFAKGFEVIKNGTLKVYD</sequence>
<dbReference type="Proteomes" id="UP000001996">
    <property type="component" value="Unassembled WGS sequence"/>
</dbReference>
<dbReference type="GO" id="GO:0005739">
    <property type="term" value="C:mitochondrion"/>
    <property type="evidence" value="ECO:0007669"/>
    <property type="project" value="TreeGrafter"/>
</dbReference>
<dbReference type="InterPro" id="IPR018038">
    <property type="entry name" value="Ribosomal_uL30_CS"/>
</dbReference>
<dbReference type="PANTHER" id="PTHR15892">
    <property type="entry name" value="MITOCHONDRIAL RIBOSOMAL PROTEIN L30"/>
    <property type="match status" value="1"/>
</dbReference>
<dbReference type="GeneID" id="5233656"/>
<dbReference type="Gene3D" id="3.30.1390.20">
    <property type="entry name" value="Ribosomal protein L30, ferredoxin-like fold domain"/>
    <property type="match status" value="1"/>
</dbReference>
<protein>
    <recommendedName>
        <fullName evidence="4">Large ribosomal subunit protein uL30m</fullName>
    </recommendedName>
</protein>
<comment type="similarity">
    <text evidence="1 5">Belongs to the universal ribosomal protein uL30 family.</text>
</comment>
<dbReference type="HOGENOM" id="CLU_131047_0_2_1"/>
<feature type="domain" description="Large ribosomal subunit protein uL30-like ferredoxin-like fold" evidence="6">
    <location>
        <begin position="13"/>
        <end position="63"/>
    </location>
</feature>
<evidence type="ECO:0000256" key="3">
    <source>
        <dbReference type="ARBA" id="ARBA00023274"/>
    </source>
</evidence>
<evidence type="ECO:0000256" key="2">
    <source>
        <dbReference type="ARBA" id="ARBA00022980"/>
    </source>
</evidence>
<evidence type="ECO:0000256" key="4">
    <source>
        <dbReference type="ARBA" id="ARBA00035281"/>
    </source>
</evidence>
<dbReference type="GO" id="GO:0003735">
    <property type="term" value="F:structural constituent of ribosome"/>
    <property type="evidence" value="ECO:0007669"/>
    <property type="project" value="InterPro"/>
</dbReference>
<name>A5DXE6_LODEL</name>